<reference evidence="5 6" key="1">
    <citation type="submission" date="2020-08" db="EMBL/GenBank/DDBJ databases">
        <title>Genomic Encyclopedia of Type Strains, Phase IV (KMG-IV): sequencing the most valuable type-strain genomes for metagenomic binning, comparative biology and taxonomic classification.</title>
        <authorList>
            <person name="Goeker M."/>
        </authorList>
    </citation>
    <scope>NUCLEOTIDE SEQUENCE [LARGE SCALE GENOMIC DNA]</scope>
    <source>
        <strain evidence="5 6">DSM 25701</strain>
    </source>
</reference>
<accession>A0A840R7Y2</accession>
<dbReference type="AlphaFoldDB" id="A0A840R7Y2"/>
<evidence type="ECO:0000256" key="4">
    <source>
        <dbReference type="PIRSR" id="PIRSR006223-50"/>
    </source>
</evidence>
<dbReference type="InterPro" id="IPR043163">
    <property type="entry name" value="DsrC-like_N"/>
</dbReference>
<evidence type="ECO:0000256" key="3">
    <source>
        <dbReference type="PIRNR" id="PIRNR006223"/>
    </source>
</evidence>
<dbReference type="Proteomes" id="UP000536640">
    <property type="component" value="Unassembled WGS sequence"/>
</dbReference>
<sequence>MAAIIVNGCSIATDPDGFLKDLKDWSPAVAEELAAEAGIKLSDSHWQLIQLVQRYYQQFGLSPAMRPLIKYAKLALGDDKGNSLYFLKHFPGSPAKLLSKIAGLPRPDNCL</sequence>
<comment type="similarity">
    <text evidence="3">Belongs to the dsrC/tusE family.</text>
</comment>
<dbReference type="InterPro" id="IPR007453">
    <property type="entry name" value="DsrC/TusE"/>
</dbReference>
<keyword evidence="2" id="KW-0963">Cytoplasm</keyword>
<name>A0A840R7Y2_9GAMM</name>
<gene>
    <name evidence="5" type="ORF">HNQ57_002762</name>
</gene>
<organism evidence="5 6">
    <name type="scientific">Zhongshania antarctica</name>
    <dbReference type="NCBI Taxonomy" id="641702"/>
    <lineage>
        <taxon>Bacteria</taxon>
        <taxon>Pseudomonadati</taxon>
        <taxon>Pseudomonadota</taxon>
        <taxon>Gammaproteobacteria</taxon>
        <taxon>Cellvibrionales</taxon>
        <taxon>Spongiibacteraceae</taxon>
        <taxon>Zhongshania</taxon>
    </lineage>
</organism>
<dbReference type="GO" id="GO:0005737">
    <property type="term" value="C:cytoplasm"/>
    <property type="evidence" value="ECO:0007669"/>
    <property type="project" value="UniProtKB-SubCell"/>
</dbReference>
<protein>
    <recommendedName>
        <fullName evidence="3">Sulfurtransferase</fullName>
        <ecNumber evidence="3">2.8.1.-</ecNumber>
    </recommendedName>
</protein>
<comment type="subcellular location">
    <subcellularLocation>
        <location evidence="1">Cytoplasm</location>
    </subcellularLocation>
</comment>
<dbReference type="InterPro" id="IPR025526">
    <property type="entry name" value="DsrC-like_dom_sf"/>
</dbReference>
<dbReference type="Gene3D" id="1.10.10.370">
    <property type="entry name" value="DsrC-like protein, C-terminal domain"/>
    <property type="match status" value="1"/>
</dbReference>
<comment type="caution">
    <text evidence="5">The sequence shown here is derived from an EMBL/GenBank/DDBJ whole genome shotgun (WGS) entry which is preliminary data.</text>
</comment>
<keyword evidence="6" id="KW-1185">Reference proteome</keyword>
<dbReference type="EC" id="2.8.1.-" evidence="3"/>
<dbReference type="GO" id="GO:0016740">
    <property type="term" value="F:transferase activity"/>
    <property type="evidence" value="ECO:0007669"/>
    <property type="project" value="UniProtKB-KW"/>
</dbReference>
<evidence type="ECO:0000313" key="5">
    <source>
        <dbReference type="EMBL" id="MBB5188480.1"/>
    </source>
</evidence>
<feature type="active site" description="Cysteine persulfide intermediate" evidence="4">
    <location>
        <position position="110"/>
    </location>
</feature>
<dbReference type="SUPFAM" id="SSF69721">
    <property type="entry name" value="DsrC, the gamma subunit of dissimilatory sulfite reductase"/>
    <property type="match status" value="1"/>
</dbReference>
<evidence type="ECO:0000313" key="6">
    <source>
        <dbReference type="Proteomes" id="UP000536640"/>
    </source>
</evidence>
<dbReference type="RefSeq" id="WP_184463887.1">
    <property type="nucleotide sequence ID" value="NZ_JACHHW010000007.1"/>
</dbReference>
<dbReference type="EMBL" id="JACHHW010000007">
    <property type="protein sequence ID" value="MBB5188480.1"/>
    <property type="molecule type" value="Genomic_DNA"/>
</dbReference>
<evidence type="ECO:0000256" key="2">
    <source>
        <dbReference type="ARBA" id="ARBA00022490"/>
    </source>
</evidence>
<dbReference type="PANTHER" id="PTHR37010:SF1">
    <property type="entry name" value="SULFURTRANSFERASE TUSE"/>
    <property type="match status" value="1"/>
</dbReference>
<comment type="function">
    <text evidence="3">Part of a sulfur-relay system.</text>
</comment>
<dbReference type="GO" id="GO:0097163">
    <property type="term" value="F:sulfur carrier activity"/>
    <property type="evidence" value="ECO:0007669"/>
    <property type="project" value="TreeGrafter"/>
</dbReference>
<dbReference type="Pfam" id="PF04358">
    <property type="entry name" value="DsrC"/>
    <property type="match status" value="1"/>
</dbReference>
<dbReference type="NCBIfam" id="TIGR03342">
    <property type="entry name" value="dsrC_tusE_dsvC"/>
    <property type="match status" value="1"/>
</dbReference>
<dbReference type="PANTHER" id="PTHR37010">
    <property type="entry name" value="SULFURTRANSFERASE TUSE"/>
    <property type="match status" value="1"/>
</dbReference>
<dbReference type="InterPro" id="IPR042072">
    <property type="entry name" value="DsrC-like_C"/>
</dbReference>
<dbReference type="GO" id="GO:0002143">
    <property type="term" value="P:tRNA wobble position uridine thiolation"/>
    <property type="evidence" value="ECO:0007669"/>
    <property type="project" value="TreeGrafter"/>
</dbReference>
<dbReference type="PIRSF" id="PIRSF006223">
    <property type="entry name" value="DsrC_TusE"/>
    <property type="match status" value="1"/>
</dbReference>
<proteinExistence type="inferred from homology"/>
<evidence type="ECO:0000256" key="1">
    <source>
        <dbReference type="ARBA" id="ARBA00004496"/>
    </source>
</evidence>
<keyword evidence="3 5" id="KW-0808">Transferase</keyword>
<dbReference type="Gene3D" id="3.30.1420.10">
    <property type="match status" value="1"/>
</dbReference>